<evidence type="ECO:0000313" key="3">
    <source>
        <dbReference type="EMBL" id="MFD1786036.1"/>
    </source>
</evidence>
<dbReference type="PANTHER" id="PTHR12147:SF26">
    <property type="entry name" value="PEPTIDASE M28 DOMAIN-CONTAINING PROTEIN"/>
    <property type="match status" value="1"/>
</dbReference>
<evidence type="ECO:0000256" key="1">
    <source>
        <dbReference type="SAM" id="SignalP"/>
    </source>
</evidence>
<dbReference type="Proteomes" id="UP001597283">
    <property type="component" value="Unassembled WGS sequence"/>
</dbReference>
<dbReference type="SUPFAM" id="SSF52025">
    <property type="entry name" value="PA domain"/>
    <property type="match status" value="1"/>
</dbReference>
<dbReference type="Pfam" id="PF04389">
    <property type="entry name" value="Peptidase_M28"/>
    <property type="match status" value="1"/>
</dbReference>
<name>A0ABW4N831_9SPHN</name>
<dbReference type="InterPro" id="IPR045175">
    <property type="entry name" value="M28_fam"/>
</dbReference>
<gene>
    <name evidence="3" type="ORF">ACFSC3_00475</name>
</gene>
<keyword evidence="1" id="KW-0732">Signal</keyword>
<evidence type="ECO:0000259" key="2">
    <source>
        <dbReference type="Pfam" id="PF04389"/>
    </source>
</evidence>
<dbReference type="PANTHER" id="PTHR12147">
    <property type="entry name" value="METALLOPEPTIDASE M28 FAMILY MEMBER"/>
    <property type="match status" value="1"/>
</dbReference>
<dbReference type="Gene3D" id="3.40.630.10">
    <property type="entry name" value="Zn peptidases"/>
    <property type="match status" value="2"/>
</dbReference>
<dbReference type="Gene3D" id="3.50.30.30">
    <property type="match status" value="1"/>
</dbReference>
<keyword evidence="4" id="KW-1185">Reference proteome</keyword>
<dbReference type="SUPFAM" id="SSF53187">
    <property type="entry name" value="Zn-dependent exopeptidases"/>
    <property type="match status" value="1"/>
</dbReference>
<protein>
    <submittedName>
        <fullName evidence="3">M28 family metallopeptidase</fullName>
        <ecNumber evidence="3">3.4.-.-</ecNumber>
    </submittedName>
</protein>
<feature type="domain" description="Peptidase M28" evidence="2">
    <location>
        <begin position="320"/>
        <end position="520"/>
    </location>
</feature>
<sequence length="567" mass="59456">MAKLRFATSAALSLVLAIPAVAQTASTPAAAPASPAAAPAADPAQRNAITNAALPAAEAAMKAHVMFLASDAMKGRDAGSPEYDIAAQYVASQFYAAGLRPMGDDGSYLQKVPLITVKAKDQGSFAYQPPKGAPVPMAFGKDYVPGTNPSKPVTSVDASLAFVGFGIVEPGSKRDDYAGVDVKGKIVLMFGGAPESLHPELRAHFGSTATKRAIAMAKGAVGVLTIEPTAGMITMAAAGYQRSRVTWEKGGVGFDPAPRAPGLGMISQAFAQTLFAGSRLKWTDVVKGAGSAETRFKATVLPGRIAAAINTEWTPLPSSNVVGLLPGGDPKLKGEYVVLSAHLDHVGVGRAVNGDTIYNGAEDNAVGIASLIEEAKKFKASGTPPKRSILFLAVTAEEKGLVGAEYFANNPTVPKGAMVADVNLDMPIITYKFEDVIAFGADRSTLGPIVRKAAASIGVGFSPDPMPEQGLFTRSDHYRFVQQGIPSVFLWPGQAGPGKAAVDDFFKNHYHKPSDEVWQMPALDWSQGVRFVDVNYAIAREIADGAERPRWNKGDFFGLLYGGFGAK</sequence>
<keyword evidence="3" id="KW-0378">Hydrolase</keyword>
<dbReference type="RefSeq" id="WP_380937645.1">
    <property type="nucleotide sequence ID" value="NZ_JBHUFC010000001.1"/>
</dbReference>
<proteinExistence type="predicted"/>
<feature type="chain" id="PRO_5046951706" evidence="1">
    <location>
        <begin position="23"/>
        <end position="567"/>
    </location>
</feature>
<dbReference type="InterPro" id="IPR046450">
    <property type="entry name" value="PA_dom_sf"/>
</dbReference>
<reference evidence="4" key="1">
    <citation type="journal article" date="2019" name="Int. J. Syst. Evol. Microbiol.">
        <title>The Global Catalogue of Microorganisms (GCM) 10K type strain sequencing project: providing services to taxonomists for standard genome sequencing and annotation.</title>
        <authorList>
            <consortium name="The Broad Institute Genomics Platform"/>
            <consortium name="The Broad Institute Genome Sequencing Center for Infectious Disease"/>
            <person name="Wu L."/>
            <person name="Ma J."/>
        </authorList>
    </citation>
    <scope>NUCLEOTIDE SEQUENCE [LARGE SCALE GENOMIC DNA]</scope>
    <source>
        <strain evidence="4">Q85</strain>
    </source>
</reference>
<accession>A0ABW4N831</accession>
<organism evidence="3 4">
    <name type="scientific">Sphingomonas floccifaciens</name>
    <dbReference type="NCBI Taxonomy" id="1844115"/>
    <lineage>
        <taxon>Bacteria</taxon>
        <taxon>Pseudomonadati</taxon>
        <taxon>Pseudomonadota</taxon>
        <taxon>Alphaproteobacteria</taxon>
        <taxon>Sphingomonadales</taxon>
        <taxon>Sphingomonadaceae</taxon>
        <taxon>Sphingomonas</taxon>
    </lineage>
</organism>
<dbReference type="EC" id="3.4.-.-" evidence="3"/>
<dbReference type="EMBL" id="JBHUFC010000001">
    <property type="protein sequence ID" value="MFD1786036.1"/>
    <property type="molecule type" value="Genomic_DNA"/>
</dbReference>
<feature type="signal peptide" evidence="1">
    <location>
        <begin position="1"/>
        <end position="22"/>
    </location>
</feature>
<evidence type="ECO:0000313" key="4">
    <source>
        <dbReference type="Proteomes" id="UP001597283"/>
    </source>
</evidence>
<comment type="caution">
    <text evidence="3">The sequence shown here is derived from an EMBL/GenBank/DDBJ whole genome shotgun (WGS) entry which is preliminary data.</text>
</comment>
<dbReference type="InterPro" id="IPR007484">
    <property type="entry name" value="Peptidase_M28"/>
</dbReference>
<dbReference type="GO" id="GO:0016787">
    <property type="term" value="F:hydrolase activity"/>
    <property type="evidence" value="ECO:0007669"/>
    <property type="project" value="UniProtKB-KW"/>
</dbReference>
<dbReference type="CDD" id="cd04820">
    <property type="entry name" value="PA_M28_1_1"/>
    <property type="match status" value="1"/>
</dbReference>